<evidence type="ECO:0000256" key="1">
    <source>
        <dbReference type="SAM" id="MobiDB-lite"/>
    </source>
</evidence>
<evidence type="ECO:0000313" key="2">
    <source>
        <dbReference type="EMBL" id="CCA69763.1"/>
    </source>
</evidence>
<name>G4TEM0_SERID</name>
<reference evidence="2 3" key="1">
    <citation type="journal article" date="2011" name="PLoS Pathog.">
        <title>Endophytic Life Strategies Decoded by Genome and Transcriptome Analyses of the Mutualistic Root Symbiont Piriformospora indica.</title>
        <authorList>
            <person name="Zuccaro A."/>
            <person name="Lahrmann U."/>
            <person name="Guldener U."/>
            <person name="Langen G."/>
            <person name="Pfiffi S."/>
            <person name="Biedenkopf D."/>
            <person name="Wong P."/>
            <person name="Samans B."/>
            <person name="Grimm C."/>
            <person name="Basiewicz M."/>
            <person name="Murat C."/>
            <person name="Martin F."/>
            <person name="Kogel K.H."/>
        </authorList>
    </citation>
    <scope>NUCLEOTIDE SEQUENCE [LARGE SCALE GENOMIC DNA]</scope>
    <source>
        <strain evidence="2 3">DSM 11827</strain>
    </source>
</reference>
<accession>G4TEM0</accession>
<dbReference type="AlphaFoldDB" id="G4TEM0"/>
<feature type="compositionally biased region" description="Low complexity" evidence="1">
    <location>
        <begin position="22"/>
        <end position="32"/>
    </location>
</feature>
<dbReference type="Proteomes" id="UP000007148">
    <property type="component" value="Unassembled WGS sequence"/>
</dbReference>
<keyword evidence="3" id="KW-1185">Reference proteome</keyword>
<dbReference type="HOGENOM" id="CLU_1230329_0_0_1"/>
<evidence type="ECO:0000313" key="3">
    <source>
        <dbReference type="Proteomes" id="UP000007148"/>
    </source>
</evidence>
<protein>
    <submittedName>
        <fullName evidence="2">Uncharacterized protein</fullName>
    </submittedName>
</protein>
<sequence length="225" mass="23689">MGGVTRTDRKRRSTTFTAGPNAAAGASRSRSGTLANGGAIQLGGASSASALGVASASLLQPTLSSMQQSPSQLTANSSLPYGHPQQSYNVSHPLGAQLHALSPMSTMPLQSSLSSASLSNLSSAGSLPSSTAGVSLSVNSNLPNNSPLAMKELSPTIKPVIEEYLLRYLNHLCMNRRFFISLLSFIFPPRPFCSIYHPSRPLPTCSSFPKLLRTTYLPPYHGARG</sequence>
<feature type="region of interest" description="Disordered" evidence="1">
    <location>
        <begin position="67"/>
        <end position="88"/>
    </location>
</feature>
<organism evidence="2 3">
    <name type="scientific">Serendipita indica (strain DSM 11827)</name>
    <name type="common">Root endophyte fungus</name>
    <name type="synonym">Piriformospora indica</name>
    <dbReference type="NCBI Taxonomy" id="1109443"/>
    <lineage>
        <taxon>Eukaryota</taxon>
        <taxon>Fungi</taxon>
        <taxon>Dikarya</taxon>
        <taxon>Basidiomycota</taxon>
        <taxon>Agaricomycotina</taxon>
        <taxon>Agaricomycetes</taxon>
        <taxon>Sebacinales</taxon>
        <taxon>Serendipitaceae</taxon>
        <taxon>Serendipita</taxon>
    </lineage>
</organism>
<comment type="caution">
    <text evidence="2">The sequence shown here is derived from an EMBL/GenBank/DDBJ whole genome shotgun (WGS) entry which is preliminary data.</text>
</comment>
<feature type="region of interest" description="Disordered" evidence="1">
    <location>
        <begin position="1"/>
        <end position="32"/>
    </location>
</feature>
<proteinExistence type="predicted"/>
<gene>
    <name evidence="2" type="ORF">PIIN_03703</name>
</gene>
<dbReference type="EMBL" id="CAFZ01000063">
    <property type="protein sequence ID" value="CCA69763.1"/>
    <property type="molecule type" value="Genomic_DNA"/>
</dbReference>
<dbReference type="InParanoid" id="G4TEM0"/>